<gene>
    <name evidence="1" type="ORF">DENIS_1148</name>
</gene>
<comment type="caution">
    <text evidence="1">The sequence shown here is derived from an EMBL/GenBank/DDBJ whole genome shotgun (WGS) entry which is preliminary data.</text>
</comment>
<dbReference type="Gene3D" id="3.40.50.2300">
    <property type="match status" value="1"/>
</dbReference>
<dbReference type="EMBL" id="BEXT01000001">
    <property type="protein sequence ID" value="GBC60197.1"/>
    <property type="molecule type" value="Genomic_DNA"/>
</dbReference>
<reference evidence="2" key="1">
    <citation type="submission" date="2017-11" db="EMBL/GenBank/DDBJ databases">
        <authorList>
            <person name="Watanabe M."/>
            <person name="Kojima H."/>
        </authorList>
    </citation>
    <scope>NUCLEOTIDE SEQUENCE [LARGE SCALE GENOMIC DNA]</scope>
    <source>
        <strain evidence="2">Tokyo 01</strain>
    </source>
</reference>
<keyword evidence="2" id="KW-1185">Reference proteome</keyword>
<dbReference type="PANTHER" id="PTHR35271:SF1">
    <property type="entry name" value="ABC TRANSPORTER, SUBSTRATE-BINDING LIPOPROTEIN"/>
    <property type="match status" value="1"/>
</dbReference>
<dbReference type="Proteomes" id="UP000288096">
    <property type="component" value="Unassembled WGS sequence"/>
</dbReference>
<dbReference type="PANTHER" id="PTHR35271">
    <property type="entry name" value="ABC TRANSPORTER, SUBSTRATE-BINDING LIPOPROTEIN-RELATED"/>
    <property type="match status" value="1"/>
</dbReference>
<name>A0A401FT93_9BACT</name>
<protein>
    <recommendedName>
        <fullName evidence="3">ABC transporter substrate-binding protein</fullName>
    </recommendedName>
</protein>
<dbReference type="RefSeq" id="WP_166404923.1">
    <property type="nucleotide sequence ID" value="NZ_BEXT01000001.1"/>
</dbReference>
<dbReference type="InterPro" id="IPR007487">
    <property type="entry name" value="ABC_transpt-TYRBP-like"/>
</dbReference>
<reference evidence="2" key="2">
    <citation type="submission" date="2019-01" db="EMBL/GenBank/DDBJ databases">
        <title>Genome sequence of Desulfonema ishimotonii strain Tokyo 01.</title>
        <authorList>
            <person name="Fukui M."/>
        </authorList>
    </citation>
    <scope>NUCLEOTIDE SEQUENCE [LARGE SCALE GENOMIC DNA]</scope>
    <source>
        <strain evidence="2">Tokyo 01</strain>
    </source>
</reference>
<sequence length="286" mass="31556">MNAFCSLAGESPAVSVLVSLNIRPYVSAVSAMTDVFKAEGGSPSVFFMADFPGKSQKILKEKLGKAGGQIFVAVGPEAARFLWTHFQDRPSPVIYTMVLNPEQISAGPAPRCGIPLQIPVQAQVRLIGRTLPGVKRIGLLYDPKYNTAFFNRARESATIEGLQIVPLEISSKKEIPGLLEKEWASVDCLWMIPDRTIISESVIQYIIKESLLNKTPVIGYNRFFYESGAALSFIFDYETLGVQTARLVLSIAGGEPCRENDPEFQVWPNRRVIEKLGLAYAEDPEP</sequence>
<organism evidence="1 2">
    <name type="scientific">Desulfonema ishimotonii</name>
    <dbReference type="NCBI Taxonomy" id="45657"/>
    <lineage>
        <taxon>Bacteria</taxon>
        <taxon>Pseudomonadati</taxon>
        <taxon>Thermodesulfobacteriota</taxon>
        <taxon>Desulfobacteria</taxon>
        <taxon>Desulfobacterales</taxon>
        <taxon>Desulfococcaceae</taxon>
        <taxon>Desulfonema</taxon>
    </lineage>
</organism>
<evidence type="ECO:0000313" key="1">
    <source>
        <dbReference type="EMBL" id="GBC60197.1"/>
    </source>
</evidence>
<dbReference type="Pfam" id="PF04392">
    <property type="entry name" value="ABC_sub_bind"/>
    <property type="match status" value="1"/>
</dbReference>
<dbReference type="AlphaFoldDB" id="A0A401FT93"/>
<evidence type="ECO:0008006" key="3">
    <source>
        <dbReference type="Google" id="ProtNLM"/>
    </source>
</evidence>
<evidence type="ECO:0000313" key="2">
    <source>
        <dbReference type="Proteomes" id="UP000288096"/>
    </source>
</evidence>
<proteinExistence type="predicted"/>
<accession>A0A401FT93</accession>